<organism evidence="4 5">
    <name type="scientific">Rhizobium alvei</name>
    <dbReference type="NCBI Taxonomy" id="1132659"/>
    <lineage>
        <taxon>Bacteria</taxon>
        <taxon>Pseudomonadati</taxon>
        <taxon>Pseudomonadota</taxon>
        <taxon>Alphaproteobacteria</taxon>
        <taxon>Hyphomicrobiales</taxon>
        <taxon>Rhizobiaceae</taxon>
        <taxon>Rhizobium/Agrobacterium group</taxon>
        <taxon>Rhizobium</taxon>
    </lineage>
</organism>
<dbReference type="Gene3D" id="3.90.226.10">
    <property type="entry name" value="2-enoyl-CoA Hydratase, Chain A, domain 1"/>
    <property type="match status" value="1"/>
</dbReference>
<gene>
    <name evidence="4" type="ORF">Q4481_08470</name>
</gene>
<evidence type="ECO:0000256" key="1">
    <source>
        <dbReference type="ARBA" id="ARBA00008683"/>
    </source>
</evidence>
<sequence>MRLLDYASSAAWALLPERADELVSIADRAHQTSPEILEAYRAQGLERAERARIRGDVALINVEGPLFKKANLFVEFSGATSYQILRRDLQAALDDQRVGSILLIIDSPGGEANGCDELASAIYAARAVKPVTAYVSGMAASGGYWIASAASRIIISEAAMLGSIGVVVGMKDARKAEEWRGVKTHEFVSSQSPGKRPDPDTPEGQGRMQQMVDDLASVFIDAVARHRGVTSETVVKKFGAGGILIGKAAVRAGMADEVGQLEATIAAMQGPAGRRRAEQPSRSVAVAAASTVYPKVEADLDAAGRIQAILESENGKLMPTLANHLAFKSSESLETCVSILAAARISYDRALIESAPSPETVTADYFNRKAKAGAIAIGGGMPQPSSLSVAETWKTAMERANARFETSKIKI</sequence>
<reference evidence="4" key="2">
    <citation type="submission" date="2023-07" db="EMBL/GenBank/DDBJ databases">
        <authorList>
            <person name="Shen H."/>
        </authorList>
    </citation>
    <scope>NUCLEOTIDE SEQUENCE</scope>
    <source>
        <strain evidence="4">TNR-22</strain>
    </source>
</reference>
<dbReference type="PANTHER" id="PTHR42987:SF4">
    <property type="entry name" value="PROTEASE SOHB-RELATED"/>
    <property type="match status" value="1"/>
</dbReference>
<feature type="domain" description="Peptidase S49" evidence="3">
    <location>
        <begin position="126"/>
        <end position="269"/>
    </location>
</feature>
<comment type="caution">
    <text evidence="4">The sequence shown here is derived from an EMBL/GenBank/DDBJ whole genome shotgun (WGS) entry which is preliminary data.</text>
</comment>
<dbReference type="PANTHER" id="PTHR42987">
    <property type="entry name" value="PEPTIDASE S49"/>
    <property type="match status" value="1"/>
</dbReference>
<name>A0ABT8YJV0_9HYPH</name>
<dbReference type="CDD" id="cd07022">
    <property type="entry name" value="S49_Sppa_36K_type"/>
    <property type="match status" value="1"/>
</dbReference>
<keyword evidence="5" id="KW-1185">Reference proteome</keyword>
<dbReference type="InterPro" id="IPR002142">
    <property type="entry name" value="Peptidase_S49"/>
</dbReference>
<evidence type="ECO:0000259" key="3">
    <source>
        <dbReference type="Pfam" id="PF01343"/>
    </source>
</evidence>
<dbReference type="Proteomes" id="UP001174932">
    <property type="component" value="Unassembled WGS sequence"/>
</dbReference>
<proteinExistence type="inferred from homology"/>
<dbReference type="Pfam" id="PF01343">
    <property type="entry name" value="Peptidase_S49"/>
    <property type="match status" value="1"/>
</dbReference>
<dbReference type="EMBL" id="JAUOZU010000006">
    <property type="protein sequence ID" value="MDO6963988.1"/>
    <property type="molecule type" value="Genomic_DNA"/>
</dbReference>
<feature type="region of interest" description="Disordered" evidence="2">
    <location>
        <begin position="184"/>
        <end position="207"/>
    </location>
</feature>
<accession>A0ABT8YJV0</accession>
<protein>
    <submittedName>
        <fullName evidence="4">S49 family peptidase</fullName>
    </submittedName>
</protein>
<evidence type="ECO:0000313" key="4">
    <source>
        <dbReference type="EMBL" id="MDO6963988.1"/>
    </source>
</evidence>
<dbReference type="RefSeq" id="WP_304375902.1">
    <property type="nucleotide sequence ID" value="NZ_JAUOZU010000006.1"/>
</dbReference>
<dbReference type="InterPro" id="IPR029045">
    <property type="entry name" value="ClpP/crotonase-like_dom_sf"/>
</dbReference>
<dbReference type="InterPro" id="IPR033855">
    <property type="entry name" value="Protein_C"/>
</dbReference>
<reference evidence="4" key="1">
    <citation type="journal article" date="2015" name="Int. J. Syst. Evol. Microbiol.">
        <title>Rhizobium alvei sp. nov., isolated from a freshwater river.</title>
        <authorList>
            <person name="Sheu S.Y."/>
            <person name="Huang H.W."/>
            <person name="Young C.C."/>
            <person name="Chen W.M."/>
        </authorList>
    </citation>
    <scope>NUCLEOTIDE SEQUENCE</scope>
    <source>
        <strain evidence="4">TNR-22</strain>
    </source>
</reference>
<comment type="similarity">
    <text evidence="1">Belongs to the peptidase S49 family.</text>
</comment>
<evidence type="ECO:0000256" key="2">
    <source>
        <dbReference type="SAM" id="MobiDB-lite"/>
    </source>
</evidence>
<evidence type="ECO:0000313" key="5">
    <source>
        <dbReference type="Proteomes" id="UP001174932"/>
    </source>
</evidence>
<dbReference type="SUPFAM" id="SSF52096">
    <property type="entry name" value="ClpP/crotonase"/>
    <property type="match status" value="1"/>
</dbReference>